<reference evidence="9 10" key="1">
    <citation type="submission" date="2017-03" db="EMBL/GenBank/DDBJ databases">
        <authorList>
            <person name="Afonso C.L."/>
            <person name="Miller P.J."/>
            <person name="Scott M.A."/>
            <person name="Spackman E."/>
            <person name="Goraichik I."/>
            <person name="Dimitrov K.M."/>
            <person name="Suarez D.L."/>
            <person name="Swayne D.E."/>
        </authorList>
    </citation>
    <scope>NUCLEOTIDE SEQUENCE [LARGE SCALE GENOMIC DNA]</scope>
    <source>
        <strain evidence="9">SB41UT1</strain>
    </source>
</reference>
<keyword evidence="4" id="KW-0813">Transport</keyword>
<keyword evidence="7" id="KW-1006">Bacterial flagellum protein export</keyword>
<evidence type="ECO:0000256" key="3">
    <source>
        <dbReference type="ARBA" id="ARBA00016507"/>
    </source>
</evidence>
<accession>A0A1X7ANH5</accession>
<gene>
    <name evidence="9" type="ORF">EHSB41UT_03412</name>
</gene>
<proteinExistence type="inferred from homology"/>
<dbReference type="GO" id="GO:0005829">
    <property type="term" value="C:cytosol"/>
    <property type="evidence" value="ECO:0007669"/>
    <property type="project" value="TreeGrafter"/>
</dbReference>
<keyword evidence="9" id="KW-0966">Cell projection</keyword>
<evidence type="ECO:0000256" key="4">
    <source>
        <dbReference type="ARBA" id="ARBA00022448"/>
    </source>
</evidence>
<feature type="domain" description="Flagellar assembly protein FliH/Type III secretion system HrpE" evidence="8">
    <location>
        <begin position="129"/>
        <end position="250"/>
    </location>
</feature>
<evidence type="ECO:0000256" key="2">
    <source>
        <dbReference type="ARBA" id="ARBA00006602"/>
    </source>
</evidence>
<evidence type="ECO:0000313" key="9">
    <source>
        <dbReference type="EMBL" id="SMA49630.1"/>
    </source>
</evidence>
<name>A0A1X7ANH5_9GAMM</name>
<keyword evidence="9" id="KW-0282">Flagellum</keyword>
<comment type="similarity">
    <text evidence="2">Belongs to the FliH family.</text>
</comment>
<evidence type="ECO:0000259" key="8">
    <source>
        <dbReference type="Pfam" id="PF02108"/>
    </source>
</evidence>
<dbReference type="PANTHER" id="PTHR34982">
    <property type="entry name" value="YOP PROTEINS TRANSLOCATION PROTEIN L"/>
    <property type="match status" value="1"/>
</dbReference>
<dbReference type="InterPro" id="IPR051472">
    <property type="entry name" value="T3SS_Stator/FliH"/>
</dbReference>
<dbReference type="Proteomes" id="UP000196573">
    <property type="component" value="Unassembled WGS sequence"/>
</dbReference>
<evidence type="ECO:0000256" key="5">
    <source>
        <dbReference type="ARBA" id="ARBA00022795"/>
    </source>
</evidence>
<evidence type="ECO:0000256" key="7">
    <source>
        <dbReference type="ARBA" id="ARBA00023225"/>
    </source>
</evidence>
<protein>
    <recommendedName>
        <fullName evidence="3">Flagellar assembly protein FliH</fullName>
    </recommendedName>
</protein>
<evidence type="ECO:0000256" key="6">
    <source>
        <dbReference type="ARBA" id="ARBA00022927"/>
    </source>
</evidence>
<comment type="function">
    <text evidence="1">Needed for flagellar regrowth and assembly.</text>
</comment>
<dbReference type="Pfam" id="PF02108">
    <property type="entry name" value="FliH"/>
    <property type="match status" value="1"/>
</dbReference>
<dbReference type="InterPro" id="IPR018035">
    <property type="entry name" value="Flagellar_FliH/T3SS_HrpE"/>
</dbReference>
<dbReference type="AlphaFoldDB" id="A0A1X7ANH5"/>
<evidence type="ECO:0000256" key="1">
    <source>
        <dbReference type="ARBA" id="ARBA00003041"/>
    </source>
</evidence>
<evidence type="ECO:0000313" key="10">
    <source>
        <dbReference type="Proteomes" id="UP000196573"/>
    </source>
</evidence>
<dbReference type="GO" id="GO:0044781">
    <property type="term" value="P:bacterial-type flagellum organization"/>
    <property type="evidence" value="ECO:0007669"/>
    <property type="project" value="UniProtKB-KW"/>
</dbReference>
<keyword evidence="6" id="KW-0653">Protein transport</keyword>
<keyword evidence="10" id="KW-1185">Reference proteome</keyword>
<keyword evidence="5" id="KW-1005">Bacterial flagellum biogenesis</keyword>
<organism evidence="9 10">
    <name type="scientific">Parendozoicomonas haliclonae</name>
    <dbReference type="NCBI Taxonomy" id="1960125"/>
    <lineage>
        <taxon>Bacteria</taxon>
        <taxon>Pseudomonadati</taxon>
        <taxon>Pseudomonadota</taxon>
        <taxon>Gammaproteobacteria</taxon>
        <taxon>Oceanospirillales</taxon>
        <taxon>Endozoicomonadaceae</taxon>
        <taxon>Parendozoicomonas</taxon>
    </lineage>
</organism>
<dbReference type="EMBL" id="FWPT01000008">
    <property type="protein sequence ID" value="SMA49630.1"/>
    <property type="molecule type" value="Genomic_DNA"/>
</dbReference>
<dbReference type="RefSeq" id="WP_087112078.1">
    <property type="nucleotide sequence ID" value="NZ_CBCSCN010000010.1"/>
</dbReference>
<sequence length="264" mass="29561">MLPPFPDIGTETGLQDDAPLTEIPAWARKGELVLEGSATPPWLDLDAEQEKDDGLIHETPEQRQEALNQSYSQGVQAGIQQARATMEQELREQLHQEIYQHSHEQGQTAGYQAGYDAGLKKSVPEMDQQITLLKQTTEAMQIWQTALQHQQLQELRELVCALTEQVVLQELKLSSETVERSLLSALSALEESSETPVILVHPRDREFVTMICTEHDIKCRVMDDETLSPGGCRVQTSQADIDASLDRRLKLAMSTVREVFTDAG</sequence>
<dbReference type="OrthoDB" id="6415116at2"/>
<dbReference type="PANTHER" id="PTHR34982:SF1">
    <property type="entry name" value="FLAGELLAR ASSEMBLY PROTEIN FLIH"/>
    <property type="match status" value="1"/>
</dbReference>
<dbReference type="GO" id="GO:0015031">
    <property type="term" value="P:protein transport"/>
    <property type="evidence" value="ECO:0007669"/>
    <property type="project" value="UniProtKB-KW"/>
</dbReference>
<keyword evidence="9" id="KW-0969">Cilium</keyword>